<sequence length="797" mass="89473">MTYLRKYRRIGVKAAVIALILLIVYTQGDALTPDDHALKALTMENTVLEKSVKSKVSSLPGDEQFEIAAESSLLQLKVDRSTGHFIVLDKRSGQLFRSYPDPEHWQSETIKGIWRQHLMSPVMYSYVQLDIRKDLEKESDFIADSGRIKDFKLIENGFRLTFDIPERGFEIPVQVVIEHDYVATTIVDDHLVERKVNLAGIKNESLKQSLIAGDSVDIAAIEDEKLKDSVTKAVRMISSLVSIRLYPFLGAEQSVGQDGYLMIPDGPGALIRFNPNRGNVKDYYDERIYGEDMAFSYNKQLSQRAAITAPVFGIKSGDKAFLAQVIEGEAYARILAAPSGSLSAYNWATVAQLYRSSFYQPTSTDREEGFTTFTEDRFRYDRVTRYYLLDPEHADYSGMAERYRTYWIEEGGMERLQDLPDNIPMQISLLGGGPEKGFLRENYVPATTTEQAKRVIDELVTAGIKNMSVNYIGWEAGGYGKYGRSFPVAGELGGNIGMASFIAHAHSRGISVYLESESYAFNNTGKGGFDRRRDGLRDLAGSIIAVNVPGGEATLVSSRFIEGRVRSDMEMFKALGADGLAFDNDNGRLLNSDFNKKHAADREEAKQIQQATIQYAGQNLGHAKARQANLYALPFVDHLSDIAQNYSYDLFVDETIPFIPMTLHGLVSYSGEYANLSDDDTTSFLRGMEYGMLPSFVLSYAKSQALLNTIGLNGFYSTNYQDWRQEMVAQYEQFNEALSDVQNEWIVRHRTLAEGVKETTYSNGKRIIVNYNNEPYSMDRMTVQGVSYLVIEGGRLP</sequence>
<dbReference type="RefSeq" id="WP_378112441.1">
    <property type="nucleotide sequence ID" value="NZ_JBHSNC010000042.1"/>
</dbReference>
<proteinExistence type="predicted"/>
<reference evidence="2" key="1">
    <citation type="journal article" date="2019" name="Int. J. Syst. Evol. Microbiol.">
        <title>The Global Catalogue of Microorganisms (GCM) 10K type strain sequencing project: providing services to taxonomists for standard genome sequencing and annotation.</title>
        <authorList>
            <consortium name="The Broad Institute Genomics Platform"/>
            <consortium name="The Broad Institute Genome Sequencing Center for Infectious Disease"/>
            <person name="Wu L."/>
            <person name="Ma J."/>
        </authorList>
    </citation>
    <scope>NUCLEOTIDE SEQUENCE [LARGE SCALE GENOMIC DNA]</scope>
    <source>
        <strain evidence="2">CGMCC 1.18578</strain>
    </source>
</reference>
<dbReference type="InterPro" id="IPR043751">
    <property type="entry name" value="DUF5696"/>
</dbReference>
<keyword evidence="2" id="KW-1185">Reference proteome</keyword>
<organism evidence="1 2">
    <name type="scientific">Cohnella yongneupensis</name>
    <dbReference type="NCBI Taxonomy" id="425006"/>
    <lineage>
        <taxon>Bacteria</taxon>
        <taxon>Bacillati</taxon>
        <taxon>Bacillota</taxon>
        <taxon>Bacilli</taxon>
        <taxon>Bacillales</taxon>
        <taxon>Paenibacillaceae</taxon>
        <taxon>Cohnella</taxon>
    </lineage>
</organism>
<protein>
    <submittedName>
        <fullName evidence="1">DUF5696 domain-containing protein</fullName>
    </submittedName>
</protein>
<dbReference type="Pfam" id="PF18952">
    <property type="entry name" value="DUF5696"/>
    <property type="match status" value="1"/>
</dbReference>
<dbReference type="Proteomes" id="UP001596108">
    <property type="component" value="Unassembled WGS sequence"/>
</dbReference>
<gene>
    <name evidence="1" type="ORF">ACFPQ4_13795</name>
</gene>
<name>A0ABW0R0D6_9BACL</name>
<evidence type="ECO:0000313" key="1">
    <source>
        <dbReference type="EMBL" id="MFC5530505.1"/>
    </source>
</evidence>
<dbReference type="EMBL" id="JBHSNC010000042">
    <property type="protein sequence ID" value="MFC5530505.1"/>
    <property type="molecule type" value="Genomic_DNA"/>
</dbReference>
<evidence type="ECO:0000313" key="2">
    <source>
        <dbReference type="Proteomes" id="UP001596108"/>
    </source>
</evidence>
<accession>A0ABW0R0D6</accession>
<comment type="caution">
    <text evidence="1">The sequence shown here is derived from an EMBL/GenBank/DDBJ whole genome shotgun (WGS) entry which is preliminary data.</text>
</comment>